<dbReference type="OrthoDB" id="5982876at2759"/>
<feature type="region of interest" description="Disordered" evidence="1">
    <location>
        <begin position="368"/>
        <end position="390"/>
    </location>
</feature>
<feature type="region of interest" description="Disordered" evidence="1">
    <location>
        <begin position="229"/>
        <end position="250"/>
    </location>
</feature>
<accession>A0A2A6CIY0</accession>
<keyword evidence="3" id="KW-1185">Reference proteome</keyword>
<reference evidence="3" key="1">
    <citation type="journal article" date="2008" name="Nat. Genet.">
        <title>The Pristionchus pacificus genome provides a unique perspective on nematode lifestyle and parasitism.</title>
        <authorList>
            <person name="Dieterich C."/>
            <person name="Clifton S.W."/>
            <person name="Schuster L.N."/>
            <person name="Chinwalla A."/>
            <person name="Delehaunty K."/>
            <person name="Dinkelacker I."/>
            <person name="Fulton L."/>
            <person name="Fulton R."/>
            <person name="Godfrey J."/>
            <person name="Minx P."/>
            <person name="Mitreva M."/>
            <person name="Roeseler W."/>
            <person name="Tian H."/>
            <person name="Witte H."/>
            <person name="Yang S.P."/>
            <person name="Wilson R.K."/>
            <person name="Sommer R.J."/>
        </authorList>
    </citation>
    <scope>NUCLEOTIDE SEQUENCE [LARGE SCALE GENOMIC DNA]</scope>
    <source>
        <strain evidence="3">PS312</strain>
    </source>
</reference>
<gene>
    <name evidence="2" type="primary">WBGene00278297</name>
</gene>
<evidence type="ECO:0000313" key="2">
    <source>
        <dbReference type="EnsemblMetazoa" id="PPA39928.1"/>
    </source>
</evidence>
<dbReference type="InterPro" id="IPR027417">
    <property type="entry name" value="P-loop_NTPase"/>
</dbReference>
<dbReference type="PROSITE" id="PS00039">
    <property type="entry name" value="DEAD_ATP_HELICASE"/>
    <property type="match status" value="1"/>
</dbReference>
<dbReference type="SUPFAM" id="SSF52540">
    <property type="entry name" value="P-loop containing nucleoside triphosphate hydrolases"/>
    <property type="match status" value="1"/>
</dbReference>
<feature type="compositionally biased region" description="Basic and acidic residues" evidence="1">
    <location>
        <begin position="234"/>
        <end position="246"/>
    </location>
</feature>
<dbReference type="Proteomes" id="UP000005239">
    <property type="component" value="Unassembled WGS sequence"/>
</dbReference>
<accession>A0A8R1Z0M5</accession>
<evidence type="ECO:0000256" key="1">
    <source>
        <dbReference type="SAM" id="MobiDB-lite"/>
    </source>
</evidence>
<dbReference type="PANTHER" id="PTHR31751:SF42">
    <property type="entry name" value="PROTEIN CBG10204"/>
    <property type="match status" value="1"/>
</dbReference>
<dbReference type="AlphaFoldDB" id="A0A2A6CIY0"/>
<sequence length="860" mass="97205">VWTIQSDNSGALARRATKFAEGTLVKCKIAYGECAFFQQKKRVEKVILIGRHYCRPLEQTQYLVLDEADRMLDMGFAEEVMEIMEKGGIAGKEDFVENGEFVQNRVQVFKQKTLIFVASKTMTDTLGVFISEAGTPTTTAHGVREQNQREAALADFRSGRLPFSSQQQWPRGAWTFRESTLCSITICPRRLPTKSIALATLVVWEFDVIHRLHDYEIILPLIRQLAKSPVDAHGGGHDGGEPRETNGADGDASNYSFAFSRIARVRRVRPPRTRLLHQGMNTRKRKCSICPRADEITRKFPANSRESAQVQWIERLGMSEEESKERLDQYRTRIEQGADIRWCSDHFDSSIGLPKDVKRYRTPVISSPSEFDVDNDQDTASLGTPPPFLSPIRCPSPLRLDSSLTFSRENLNNDIDNNLPAMFRRQSSIRTEGGDTTVQGSEYIPTAASQCDSDESDCEETNEEGDNAMRKYRIVANDQLHKLFRRCQECGGVIDTSQLSIRTEGSACVVDYTCLECGPGTWKSQGRIGKGMSTVYEGNQEIAISSFVTGLPLPRLIDCAAVLGLSLPSERTMRRTIRDIGCPAIDNVFTKWQTQVRNVSKAAAGPAGIAVSIDGQYDSPGFNAQNCKVTVIDAKEKLAIAGVNLHKNEPGIDGKSIRMEATGALRAIKELLDDNFVIKTRVTDSNASVDKKLREDPQTESIEAEIDWWHTQKSVKKEWWKRMKTSPVLGQLYQPFFNHLFYCHAKFPDKEDRPKALEYVRSFLKHVQGKHSWKKSEIFSIVTKCDHEQLKRRKQGEPPRPTLKPSSPEYKMIEEILLSKSFEKKFLKSSCLINTALNESYHSLSLLYAPKRFSWYCFGR</sequence>
<dbReference type="EnsemblMetazoa" id="PPA39928.1">
    <property type="protein sequence ID" value="PPA39928.1"/>
    <property type="gene ID" value="WBGene00278297"/>
</dbReference>
<proteinExistence type="predicted"/>
<dbReference type="Gene3D" id="3.40.50.300">
    <property type="entry name" value="P-loop containing nucleotide triphosphate hydrolases"/>
    <property type="match status" value="1"/>
</dbReference>
<evidence type="ECO:0000313" key="3">
    <source>
        <dbReference type="Proteomes" id="UP000005239"/>
    </source>
</evidence>
<organism evidence="2 3">
    <name type="scientific">Pristionchus pacificus</name>
    <name type="common">Parasitic nematode worm</name>
    <dbReference type="NCBI Taxonomy" id="54126"/>
    <lineage>
        <taxon>Eukaryota</taxon>
        <taxon>Metazoa</taxon>
        <taxon>Ecdysozoa</taxon>
        <taxon>Nematoda</taxon>
        <taxon>Chromadorea</taxon>
        <taxon>Rhabditida</taxon>
        <taxon>Rhabditina</taxon>
        <taxon>Diplogasteromorpha</taxon>
        <taxon>Diplogasteroidea</taxon>
        <taxon>Neodiplogasteridae</taxon>
        <taxon>Pristionchus</taxon>
    </lineage>
</organism>
<dbReference type="InterPro" id="IPR000629">
    <property type="entry name" value="RNA-helicase_DEAD-box_CS"/>
</dbReference>
<dbReference type="PANTHER" id="PTHR31751">
    <property type="entry name" value="SI:CH211-108C17.2-RELATED-RELATED"/>
    <property type="match status" value="1"/>
</dbReference>
<name>A0A2A6CIY0_PRIPA</name>
<protein>
    <submittedName>
        <fullName evidence="2">Helicase</fullName>
    </submittedName>
</protein>
<reference evidence="2" key="2">
    <citation type="submission" date="2022-06" db="UniProtKB">
        <authorList>
            <consortium name="EnsemblMetazoa"/>
        </authorList>
    </citation>
    <scope>IDENTIFICATION</scope>
    <source>
        <strain evidence="2">PS312</strain>
    </source>
</reference>